<keyword evidence="2" id="KW-1185">Reference proteome</keyword>
<dbReference type="HOGENOM" id="CLU_3032001_0_0_1"/>
<evidence type="ECO:0000313" key="1">
    <source>
        <dbReference type="EMBL" id="EUC43194.1"/>
    </source>
</evidence>
<proteinExistence type="predicted"/>
<accession>W6Z6P4</accession>
<dbReference type="Proteomes" id="UP000054032">
    <property type="component" value="Unassembled WGS sequence"/>
</dbReference>
<dbReference type="KEGG" id="bor:COCMIDRAFT_101513"/>
<name>W6Z6P4_COCMI</name>
<dbReference type="GeneID" id="19117882"/>
<dbReference type="RefSeq" id="XP_007690315.1">
    <property type="nucleotide sequence ID" value="XM_007692125.1"/>
</dbReference>
<dbReference type="EMBL" id="KI964037">
    <property type="protein sequence ID" value="EUC43194.1"/>
    <property type="molecule type" value="Genomic_DNA"/>
</dbReference>
<gene>
    <name evidence="1" type="ORF">COCMIDRAFT_101513</name>
</gene>
<evidence type="ECO:0000313" key="2">
    <source>
        <dbReference type="Proteomes" id="UP000054032"/>
    </source>
</evidence>
<dbReference type="AlphaFoldDB" id="W6Z6P4"/>
<sequence>MAAVSEARHVGAQLDRAGGFGVAYSASCCLTNPLQRPGSMSISLSFLGFFCSLSP</sequence>
<organism evidence="1 2">
    <name type="scientific">Bipolaris oryzae ATCC 44560</name>
    <dbReference type="NCBI Taxonomy" id="930090"/>
    <lineage>
        <taxon>Eukaryota</taxon>
        <taxon>Fungi</taxon>
        <taxon>Dikarya</taxon>
        <taxon>Ascomycota</taxon>
        <taxon>Pezizomycotina</taxon>
        <taxon>Dothideomycetes</taxon>
        <taxon>Pleosporomycetidae</taxon>
        <taxon>Pleosporales</taxon>
        <taxon>Pleosporineae</taxon>
        <taxon>Pleosporaceae</taxon>
        <taxon>Bipolaris</taxon>
    </lineage>
</organism>
<protein>
    <submittedName>
        <fullName evidence="1">Uncharacterized protein</fullName>
    </submittedName>
</protein>
<reference evidence="1 2" key="1">
    <citation type="journal article" date="2013" name="PLoS Genet.">
        <title>Comparative genome structure, secondary metabolite, and effector coding capacity across Cochliobolus pathogens.</title>
        <authorList>
            <person name="Condon B.J."/>
            <person name="Leng Y."/>
            <person name="Wu D."/>
            <person name="Bushley K.E."/>
            <person name="Ohm R.A."/>
            <person name="Otillar R."/>
            <person name="Martin J."/>
            <person name="Schackwitz W."/>
            <person name="Grimwood J."/>
            <person name="MohdZainudin N."/>
            <person name="Xue C."/>
            <person name="Wang R."/>
            <person name="Manning V.A."/>
            <person name="Dhillon B."/>
            <person name="Tu Z.J."/>
            <person name="Steffenson B.J."/>
            <person name="Salamov A."/>
            <person name="Sun H."/>
            <person name="Lowry S."/>
            <person name="LaButti K."/>
            <person name="Han J."/>
            <person name="Copeland A."/>
            <person name="Lindquist E."/>
            <person name="Barry K."/>
            <person name="Schmutz J."/>
            <person name="Baker S.E."/>
            <person name="Ciuffetti L.M."/>
            <person name="Grigoriev I.V."/>
            <person name="Zhong S."/>
            <person name="Turgeon B.G."/>
        </authorList>
    </citation>
    <scope>NUCLEOTIDE SEQUENCE [LARGE SCALE GENOMIC DNA]</scope>
    <source>
        <strain evidence="1 2">ATCC 44560</strain>
    </source>
</reference>